<evidence type="ECO:0000259" key="6">
    <source>
        <dbReference type="SMART" id="SM00859"/>
    </source>
</evidence>
<sequence length="345" mass="36848">MAYRTAILGASGYTGAELLRLLAAHPEITVVSATANAHAGQRVGDLYPALDPAYPKLIFEDLSQMNFEEIDLAFLALPHGESQNLVPDLVGQVKHITDLAADFRLPASLYKEWYGEDHRASELINDFAYGLPETFRGRLNPEVFVAAPGCYPTASALALAPLLAHGMIESKGIKIDALSGISGRGHGLSVESLYSEANENANAYGLLTHRHTGEIEFSLSHVYGSAVEVLFTPHLVPMTRGILATCHSIPAVDGLTSQRLLDLYNDYYANEPFVIVSDNPPSTKSALGSNFAYVTARYDSRTNSILTLAAIDNLVKGAAGQAIQATNCVLGLPEALGLLGLGLTP</sequence>
<evidence type="ECO:0000256" key="1">
    <source>
        <dbReference type="ARBA" id="ARBA00022571"/>
    </source>
</evidence>
<feature type="domain" description="Semialdehyde dehydrogenase NAD-binding" evidence="6">
    <location>
        <begin position="4"/>
        <end position="142"/>
    </location>
</feature>
<evidence type="ECO:0000256" key="2">
    <source>
        <dbReference type="ARBA" id="ARBA00022605"/>
    </source>
</evidence>
<dbReference type="InterPro" id="IPR036291">
    <property type="entry name" value="NAD(P)-bd_dom_sf"/>
</dbReference>
<keyword evidence="3" id="KW-0521">NADP</keyword>
<dbReference type="EMBL" id="CAFBPQ010000057">
    <property type="protein sequence ID" value="CAB5031049.1"/>
    <property type="molecule type" value="Genomic_DNA"/>
</dbReference>
<evidence type="ECO:0000256" key="4">
    <source>
        <dbReference type="ARBA" id="ARBA00023002"/>
    </source>
</evidence>
<dbReference type="Pfam" id="PF01118">
    <property type="entry name" value="Semialdhyde_dh"/>
    <property type="match status" value="1"/>
</dbReference>
<dbReference type="NCBIfam" id="TIGR01850">
    <property type="entry name" value="argC"/>
    <property type="match status" value="1"/>
</dbReference>
<reference evidence="7" key="1">
    <citation type="submission" date="2020-05" db="EMBL/GenBank/DDBJ databases">
        <authorList>
            <person name="Chiriac C."/>
            <person name="Salcher M."/>
            <person name="Ghai R."/>
            <person name="Kavagutti S V."/>
        </authorList>
    </citation>
    <scope>NUCLEOTIDE SEQUENCE</scope>
</reference>
<evidence type="ECO:0000256" key="3">
    <source>
        <dbReference type="ARBA" id="ARBA00022857"/>
    </source>
</evidence>
<protein>
    <submittedName>
        <fullName evidence="7">Unannotated protein</fullName>
    </submittedName>
</protein>
<dbReference type="InterPro" id="IPR058924">
    <property type="entry name" value="AGPR_dimerisation_dom"/>
</dbReference>
<dbReference type="PROSITE" id="PS01224">
    <property type="entry name" value="ARGC"/>
    <property type="match status" value="1"/>
</dbReference>
<dbReference type="GO" id="GO:0070401">
    <property type="term" value="F:NADP+ binding"/>
    <property type="evidence" value="ECO:0007669"/>
    <property type="project" value="InterPro"/>
</dbReference>
<organism evidence="7">
    <name type="scientific">freshwater metagenome</name>
    <dbReference type="NCBI Taxonomy" id="449393"/>
    <lineage>
        <taxon>unclassified sequences</taxon>
        <taxon>metagenomes</taxon>
        <taxon>ecological metagenomes</taxon>
    </lineage>
</organism>
<dbReference type="Gene3D" id="3.30.360.10">
    <property type="entry name" value="Dihydrodipicolinate Reductase, domain 2"/>
    <property type="match status" value="1"/>
</dbReference>
<comment type="pathway">
    <text evidence="5">Amino-acid biosynthesis.</text>
</comment>
<evidence type="ECO:0000256" key="5">
    <source>
        <dbReference type="ARBA" id="ARBA00029440"/>
    </source>
</evidence>
<dbReference type="InterPro" id="IPR000706">
    <property type="entry name" value="AGPR_type-1"/>
</dbReference>
<dbReference type="CDD" id="cd17895">
    <property type="entry name" value="AGPR_1_N"/>
    <property type="match status" value="1"/>
</dbReference>
<dbReference type="InterPro" id="IPR023013">
    <property type="entry name" value="AGPR_AS"/>
</dbReference>
<dbReference type="AlphaFoldDB" id="A0A6J6S1Q6"/>
<dbReference type="PANTHER" id="PTHR32338:SF10">
    <property type="entry name" value="N-ACETYL-GAMMA-GLUTAMYL-PHOSPHATE REDUCTASE, CHLOROPLASTIC-RELATED"/>
    <property type="match status" value="1"/>
</dbReference>
<dbReference type="InterPro" id="IPR050085">
    <property type="entry name" value="AGPR"/>
</dbReference>
<name>A0A6J6S1Q6_9ZZZZ</name>
<dbReference type="SUPFAM" id="SSF51735">
    <property type="entry name" value="NAD(P)-binding Rossmann-fold domains"/>
    <property type="match status" value="1"/>
</dbReference>
<dbReference type="HAMAP" id="MF_00150">
    <property type="entry name" value="ArgC_type1"/>
    <property type="match status" value="1"/>
</dbReference>
<dbReference type="Gene3D" id="3.40.50.720">
    <property type="entry name" value="NAD(P)-binding Rossmann-like Domain"/>
    <property type="match status" value="1"/>
</dbReference>
<dbReference type="GO" id="GO:0006526">
    <property type="term" value="P:L-arginine biosynthetic process"/>
    <property type="evidence" value="ECO:0007669"/>
    <property type="project" value="UniProtKB-KW"/>
</dbReference>
<dbReference type="GO" id="GO:0051287">
    <property type="term" value="F:NAD binding"/>
    <property type="evidence" value="ECO:0007669"/>
    <property type="project" value="InterPro"/>
</dbReference>
<evidence type="ECO:0000313" key="9">
    <source>
        <dbReference type="EMBL" id="CAB5031049.1"/>
    </source>
</evidence>
<proteinExistence type="inferred from homology"/>
<keyword evidence="2" id="KW-0028">Amino-acid biosynthesis</keyword>
<dbReference type="EMBL" id="CAEZYK010000071">
    <property type="protein sequence ID" value="CAB4728900.1"/>
    <property type="molecule type" value="Genomic_DNA"/>
</dbReference>
<dbReference type="SUPFAM" id="SSF55347">
    <property type="entry name" value="Glyceraldehyde-3-phosphate dehydrogenase-like, C-terminal domain"/>
    <property type="match status" value="1"/>
</dbReference>
<dbReference type="CDD" id="cd23934">
    <property type="entry name" value="AGPR_1_C"/>
    <property type="match status" value="1"/>
</dbReference>
<dbReference type="PANTHER" id="PTHR32338">
    <property type="entry name" value="N-ACETYL-GAMMA-GLUTAMYL-PHOSPHATE REDUCTASE, CHLOROPLASTIC-RELATED-RELATED"/>
    <property type="match status" value="1"/>
</dbReference>
<accession>A0A6J6S1Q6</accession>
<dbReference type="GO" id="GO:0003942">
    <property type="term" value="F:N-acetyl-gamma-glutamyl-phosphate reductase activity"/>
    <property type="evidence" value="ECO:0007669"/>
    <property type="project" value="InterPro"/>
</dbReference>
<dbReference type="Pfam" id="PF22698">
    <property type="entry name" value="Semialdhyde_dhC_1"/>
    <property type="match status" value="1"/>
</dbReference>
<gene>
    <name evidence="7" type="ORF">UFOPK2683_01150</name>
    <name evidence="8" type="ORF">UFOPK3897_00754</name>
    <name evidence="9" type="ORF">UFOPK4121_01375</name>
</gene>
<evidence type="ECO:0000313" key="8">
    <source>
        <dbReference type="EMBL" id="CAB4975019.1"/>
    </source>
</evidence>
<keyword evidence="4" id="KW-0560">Oxidoreductase</keyword>
<dbReference type="SMART" id="SM00859">
    <property type="entry name" value="Semialdhyde_dh"/>
    <property type="match status" value="1"/>
</dbReference>
<dbReference type="InterPro" id="IPR000534">
    <property type="entry name" value="Semialdehyde_DH_NAD-bd"/>
</dbReference>
<dbReference type="EMBL" id="CAFBOF010000012">
    <property type="protein sequence ID" value="CAB4975019.1"/>
    <property type="molecule type" value="Genomic_DNA"/>
</dbReference>
<evidence type="ECO:0000313" key="7">
    <source>
        <dbReference type="EMBL" id="CAB4728900.1"/>
    </source>
</evidence>
<keyword evidence="1" id="KW-0055">Arginine biosynthesis</keyword>